<dbReference type="Gene3D" id="3.80.10.10">
    <property type="entry name" value="Ribonuclease Inhibitor"/>
    <property type="match status" value="4"/>
</dbReference>
<dbReference type="SUPFAM" id="SSF52058">
    <property type="entry name" value="L domain-like"/>
    <property type="match status" value="3"/>
</dbReference>
<dbReference type="InterPro" id="IPR001611">
    <property type="entry name" value="Leu-rich_rpt"/>
</dbReference>
<evidence type="ECO:0000256" key="6">
    <source>
        <dbReference type="ARBA" id="ARBA00022729"/>
    </source>
</evidence>
<keyword evidence="9 12" id="KW-0472">Membrane</keyword>
<feature type="domain" description="Leucine-rich repeat-containing N-terminal plant-type" evidence="13">
    <location>
        <begin position="11"/>
        <end position="49"/>
    </location>
</feature>
<feature type="domain" description="Disease resistance R13L4/SHOC-2-like LRR" evidence="14">
    <location>
        <begin position="271"/>
        <end position="431"/>
    </location>
</feature>
<dbReference type="Pfam" id="PF13855">
    <property type="entry name" value="LRR_8"/>
    <property type="match status" value="1"/>
</dbReference>
<proteinExistence type="inferred from homology"/>
<protein>
    <recommendedName>
        <fullName evidence="17">Leucine-rich repeat-containing N-terminal plant-type domain-containing protein</fullName>
    </recommendedName>
</protein>
<reference evidence="15 16" key="1">
    <citation type="journal article" date="2023" name="Plants (Basel)">
        <title>Bridging the Gap: Combining Genomics and Transcriptomics Approaches to Understand Stylosanthes scabra, an Orphan Legume from the Brazilian Caatinga.</title>
        <authorList>
            <person name="Ferreira-Neto J.R.C."/>
            <person name="da Silva M.D."/>
            <person name="Binneck E."/>
            <person name="de Melo N.F."/>
            <person name="da Silva R.H."/>
            <person name="de Melo A.L.T.M."/>
            <person name="Pandolfi V."/>
            <person name="Bustamante F.O."/>
            <person name="Brasileiro-Vidal A.C."/>
            <person name="Benko-Iseppon A.M."/>
        </authorList>
    </citation>
    <scope>NUCLEOTIDE SEQUENCE [LARGE SCALE GENOMIC DNA]</scope>
    <source>
        <tissue evidence="15">Leaves</tissue>
    </source>
</reference>
<organism evidence="15 16">
    <name type="scientific">Stylosanthes scabra</name>
    <dbReference type="NCBI Taxonomy" id="79078"/>
    <lineage>
        <taxon>Eukaryota</taxon>
        <taxon>Viridiplantae</taxon>
        <taxon>Streptophyta</taxon>
        <taxon>Embryophyta</taxon>
        <taxon>Tracheophyta</taxon>
        <taxon>Spermatophyta</taxon>
        <taxon>Magnoliopsida</taxon>
        <taxon>eudicotyledons</taxon>
        <taxon>Gunneridae</taxon>
        <taxon>Pentapetalae</taxon>
        <taxon>rosids</taxon>
        <taxon>fabids</taxon>
        <taxon>Fabales</taxon>
        <taxon>Fabaceae</taxon>
        <taxon>Papilionoideae</taxon>
        <taxon>50 kb inversion clade</taxon>
        <taxon>dalbergioids sensu lato</taxon>
        <taxon>Dalbergieae</taxon>
        <taxon>Pterocarpus clade</taxon>
        <taxon>Stylosanthes</taxon>
    </lineage>
</organism>
<evidence type="ECO:0000256" key="3">
    <source>
        <dbReference type="ARBA" id="ARBA00022475"/>
    </source>
</evidence>
<evidence type="ECO:0000256" key="9">
    <source>
        <dbReference type="ARBA" id="ARBA00023136"/>
    </source>
</evidence>
<comment type="subcellular location">
    <subcellularLocation>
        <location evidence="1">Cell membrane</location>
        <topology evidence="1">Single-pass type I membrane protein</topology>
    </subcellularLocation>
</comment>
<evidence type="ECO:0000259" key="13">
    <source>
        <dbReference type="Pfam" id="PF08263"/>
    </source>
</evidence>
<keyword evidence="6" id="KW-0732">Signal</keyword>
<evidence type="ECO:0000256" key="7">
    <source>
        <dbReference type="ARBA" id="ARBA00022737"/>
    </source>
</evidence>
<keyword evidence="16" id="KW-1185">Reference proteome</keyword>
<evidence type="ECO:0000256" key="4">
    <source>
        <dbReference type="ARBA" id="ARBA00022614"/>
    </source>
</evidence>
<dbReference type="Pfam" id="PF23598">
    <property type="entry name" value="LRR_14"/>
    <property type="match status" value="1"/>
</dbReference>
<dbReference type="PANTHER" id="PTHR48063:SF98">
    <property type="entry name" value="LRR RECEPTOR-LIKE SERINE_THREONINE-PROTEIN KINASE FLS2"/>
    <property type="match status" value="1"/>
</dbReference>
<evidence type="ECO:0000256" key="2">
    <source>
        <dbReference type="ARBA" id="ARBA00009592"/>
    </source>
</evidence>
<feature type="transmembrane region" description="Helical" evidence="12">
    <location>
        <begin position="827"/>
        <end position="848"/>
    </location>
</feature>
<evidence type="ECO:0000313" key="16">
    <source>
        <dbReference type="Proteomes" id="UP001341840"/>
    </source>
</evidence>
<dbReference type="SMART" id="SM00369">
    <property type="entry name" value="LRR_TYP"/>
    <property type="match status" value="12"/>
</dbReference>
<keyword evidence="11" id="KW-0325">Glycoprotein</keyword>
<evidence type="ECO:0000256" key="5">
    <source>
        <dbReference type="ARBA" id="ARBA00022692"/>
    </source>
</evidence>
<dbReference type="InterPro" id="IPR055414">
    <property type="entry name" value="LRR_R13L4/SHOC2-like"/>
</dbReference>
<sequence length="882" mass="97908">MAKGLNMTCNEKERNALLSFKHELSDPSDRLSSWSNQRDCCRWLGVRCDSTTGRVVGLNLSTPLDSPYMELSGEISPSLLELESLISLDLSMNYFVHTQIPSFFGSMKGLRYLDLSLSGFMGLIPYQLGNLSNLQHLNLGYNYDLQVGNLNWISTLSSLQYLDLSNTDLHKELDWIQVFGALPSLSELHLENCQIDNLASSKGKSNFTSLQVLDLANNNLNQGIPSWISNLSRTLVQLNLRGNFLQGEVPEMLSRFMNLQSLVLQGNQLSGELPDSLGKLEHLEVLDLSNNTITGPIPSSLGNLSSLRKLNLAHNQLNGTIPKSFGYLKNLQVLNLASNSLTGGTPETLGILSNLVTLDLSSNLLEGPMNELNFLKLSKLRELRMSSTELFLSVNSSWVPPFQLEYALMSSCGVGPKFPTWLKMQSSLRVLTMSKSGISDMAPIWFWNWTSKLEFLDLSNNEISGDLSDVFLNSSIINLSSNLFKGLLPSVSANVEVLNIANNSISGPISPFFCERMNDNVTNKLTVLDVSNNRLSGDLGQCWMNWQALMHLNLGRNNLSGEIPNSIGYLSGLESLLLDDNAFSAWIWEMQYLMVLRLRSNKFKGSITQNMCQLSSLIVLDLANNSLSGTIPNCLDNLKAMAGEDDFYANPLKYYYGFDFNYDNYKESLVLVPKGDELEYRDNLILVRMIDLSSNKLSGAIPAEISKLTALRFLNLSRNYLSGEIPKDMGGMKLLESLDLSLNQIMGEIPQSLSALSFLSFLNLSYNNLSGMIPTSTQLQSFEALSYTGNPELCGPPLTSNCTSGGELLGVGSVEHADGIFFDTSDFYIAMGVGFAAGFWGICSVIFFNRTFRHAYFRVLDHLDDLIYVSIVLKIRRLVAKF</sequence>
<keyword evidence="10" id="KW-0675">Receptor</keyword>
<comment type="caution">
    <text evidence="15">The sequence shown here is derived from an EMBL/GenBank/DDBJ whole genome shotgun (WGS) entry which is preliminary data.</text>
</comment>
<name>A0ABU6XG34_9FABA</name>
<keyword evidence="4" id="KW-0433">Leucine-rich repeat</keyword>
<dbReference type="Pfam" id="PF08263">
    <property type="entry name" value="LRRNT_2"/>
    <property type="match status" value="1"/>
</dbReference>
<dbReference type="PANTHER" id="PTHR48063">
    <property type="entry name" value="LRR RECEPTOR-LIKE KINASE"/>
    <property type="match status" value="1"/>
</dbReference>
<dbReference type="InterPro" id="IPR032675">
    <property type="entry name" value="LRR_dom_sf"/>
</dbReference>
<accession>A0ABU6XG34</accession>
<evidence type="ECO:0008006" key="17">
    <source>
        <dbReference type="Google" id="ProtNLM"/>
    </source>
</evidence>
<evidence type="ECO:0000256" key="1">
    <source>
        <dbReference type="ARBA" id="ARBA00004251"/>
    </source>
</evidence>
<dbReference type="InterPro" id="IPR003591">
    <property type="entry name" value="Leu-rich_rpt_typical-subtyp"/>
</dbReference>
<dbReference type="InterPro" id="IPR046956">
    <property type="entry name" value="RLP23-like"/>
</dbReference>
<evidence type="ECO:0000256" key="12">
    <source>
        <dbReference type="SAM" id="Phobius"/>
    </source>
</evidence>
<evidence type="ECO:0000313" key="15">
    <source>
        <dbReference type="EMBL" id="MED6196544.1"/>
    </source>
</evidence>
<keyword evidence="7" id="KW-0677">Repeat</keyword>
<evidence type="ECO:0000256" key="11">
    <source>
        <dbReference type="ARBA" id="ARBA00023180"/>
    </source>
</evidence>
<dbReference type="EMBL" id="JASCZI010211766">
    <property type="protein sequence ID" value="MED6196544.1"/>
    <property type="molecule type" value="Genomic_DNA"/>
</dbReference>
<dbReference type="Proteomes" id="UP001341840">
    <property type="component" value="Unassembled WGS sequence"/>
</dbReference>
<evidence type="ECO:0000256" key="8">
    <source>
        <dbReference type="ARBA" id="ARBA00022989"/>
    </source>
</evidence>
<gene>
    <name evidence="15" type="ORF">PIB30_048456</name>
</gene>
<dbReference type="PROSITE" id="PS51450">
    <property type="entry name" value="LRR"/>
    <property type="match status" value="1"/>
</dbReference>
<keyword evidence="5 12" id="KW-0812">Transmembrane</keyword>
<dbReference type="SMART" id="SM00365">
    <property type="entry name" value="LRR_SD22"/>
    <property type="match status" value="6"/>
</dbReference>
<keyword evidence="3" id="KW-1003">Cell membrane</keyword>
<evidence type="ECO:0000256" key="10">
    <source>
        <dbReference type="ARBA" id="ARBA00023170"/>
    </source>
</evidence>
<dbReference type="Pfam" id="PF00560">
    <property type="entry name" value="LRR_1"/>
    <property type="match status" value="8"/>
</dbReference>
<keyword evidence="8 12" id="KW-1133">Transmembrane helix</keyword>
<dbReference type="InterPro" id="IPR013210">
    <property type="entry name" value="LRR_N_plant-typ"/>
</dbReference>
<evidence type="ECO:0000259" key="14">
    <source>
        <dbReference type="Pfam" id="PF23598"/>
    </source>
</evidence>
<comment type="similarity">
    <text evidence="2">Belongs to the RLP family.</text>
</comment>